<proteinExistence type="predicted"/>
<reference evidence="4" key="1">
    <citation type="submission" date="2023-06" db="EMBL/GenBank/DDBJ databases">
        <title>Male Hemibagrus guttatus genome.</title>
        <authorList>
            <person name="Bian C."/>
        </authorList>
    </citation>
    <scope>NUCLEOTIDE SEQUENCE</scope>
    <source>
        <strain evidence="4">Male_cb2023</strain>
        <tissue evidence="4">Muscle</tissue>
    </source>
</reference>
<dbReference type="SUPFAM" id="SSF51735">
    <property type="entry name" value="NAD(P)-binding Rossmann-fold domains"/>
    <property type="match status" value="1"/>
</dbReference>
<dbReference type="Gene3D" id="3.40.50.720">
    <property type="entry name" value="NAD(P)-binding Rossmann-like Domain"/>
    <property type="match status" value="1"/>
</dbReference>
<evidence type="ECO:0000256" key="1">
    <source>
        <dbReference type="ARBA" id="ARBA00004240"/>
    </source>
</evidence>
<keyword evidence="3" id="KW-0560">Oxidoreductase</keyword>
<comment type="subcellular location">
    <subcellularLocation>
        <location evidence="1">Endoplasmic reticulum</location>
    </subcellularLocation>
</comment>
<dbReference type="EMBL" id="JAUCMX010000007">
    <property type="protein sequence ID" value="KAK3540624.1"/>
    <property type="molecule type" value="Genomic_DNA"/>
</dbReference>
<keyword evidence="5" id="KW-1185">Reference proteome</keyword>
<sequence>MAVVVNPGLDRSEVKTNRKVMVISTDFTKDDIYKSIKENIQDLDIAVLVNNVGILPSNIPYRLLETVHLEEMCHIVLPGMVERGSGIILNISSGISKSPFPMYTLYSATKVFVDIFSRGLQAEYKSKGILIQGWIMQSIPTWVLRKEAFQSSFQDYVKKQVSGV</sequence>
<dbReference type="InterPro" id="IPR051019">
    <property type="entry name" value="VLCFA-Steroid_DH"/>
</dbReference>
<dbReference type="InterPro" id="IPR002347">
    <property type="entry name" value="SDR_fam"/>
</dbReference>
<dbReference type="GO" id="GO:0005783">
    <property type="term" value="C:endoplasmic reticulum"/>
    <property type="evidence" value="ECO:0007669"/>
    <property type="project" value="UniProtKB-SubCell"/>
</dbReference>
<dbReference type="PRINTS" id="PR00080">
    <property type="entry name" value="SDRFAMILY"/>
</dbReference>
<keyword evidence="2" id="KW-0752">Steroid biosynthesis</keyword>
<organism evidence="4 5">
    <name type="scientific">Hemibagrus guttatus</name>
    <dbReference type="NCBI Taxonomy" id="175788"/>
    <lineage>
        <taxon>Eukaryota</taxon>
        <taxon>Metazoa</taxon>
        <taxon>Chordata</taxon>
        <taxon>Craniata</taxon>
        <taxon>Vertebrata</taxon>
        <taxon>Euteleostomi</taxon>
        <taxon>Actinopterygii</taxon>
        <taxon>Neopterygii</taxon>
        <taxon>Teleostei</taxon>
        <taxon>Ostariophysi</taxon>
        <taxon>Siluriformes</taxon>
        <taxon>Bagridae</taxon>
        <taxon>Hemibagrus</taxon>
    </lineage>
</organism>
<evidence type="ECO:0000313" key="5">
    <source>
        <dbReference type="Proteomes" id="UP001274896"/>
    </source>
</evidence>
<dbReference type="AlphaFoldDB" id="A0AAE0R4U8"/>
<evidence type="ECO:0000256" key="3">
    <source>
        <dbReference type="ARBA" id="ARBA00023002"/>
    </source>
</evidence>
<dbReference type="Proteomes" id="UP001274896">
    <property type="component" value="Unassembled WGS sequence"/>
</dbReference>
<dbReference type="PRINTS" id="PR00081">
    <property type="entry name" value="GDHRDH"/>
</dbReference>
<accession>A0AAE0R4U8</accession>
<evidence type="ECO:0000313" key="4">
    <source>
        <dbReference type="EMBL" id="KAK3540624.1"/>
    </source>
</evidence>
<name>A0AAE0R4U8_9TELE</name>
<dbReference type="PANTHER" id="PTHR43899:SF7">
    <property type="entry name" value="17-BETA-HYDROXYSTEROID DEHYDROGENASE TYPE 3"/>
    <property type="match status" value="1"/>
</dbReference>
<dbReference type="GO" id="GO:0016491">
    <property type="term" value="F:oxidoreductase activity"/>
    <property type="evidence" value="ECO:0007669"/>
    <property type="project" value="UniProtKB-KW"/>
</dbReference>
<keyword evidence="2" id="KW-0444">Lipid biosynthesis</keyword>
<gene>
    <name evidence="4" type="ORF">QTP70_034378</name>
</gene>
<keyword evidence="2" id="KW-0443">Lipid metabolism</keyword>
<dbReference type="GO" id="GO:0006694">
    <property type="term" value="P:steroid biosynthetic process"/>
    <property type="evidence" value="ECO:0007669"/>
    <property type="project" value="UniProtKB-KW"/>
</dbReference>
<evidence type="ECO:0000256" key="2">
    <source>
        <dbReference type="ARBA" id="ARBA00022955"/>
    </source>
</evidence>
<dbReference type="PROSITE" id="PS00061">
    <property type="entry name" value="ADH_SHORT"/>
    <property type="match status" value="1"/>
</dbReference>
<dbReference type="InterPro" id="IPR036291">
    <property type="entry name" value="NAD(P)-bd_dom_sf"/>
</dbReference>
<comment type="caution">
    <text evidence="4">The sequence shown here is derived from an EMBL/GenBank/DDBJ whole genome shotgun (WGS) entry which is preliminary data.</text>
</comment>
<dbReference type="InterPro" id="IPR020904">
    <property type="entry name" value="Sc_DH/Rdtase_CS"/>
</dbReference>
<protein>
    <submittedName>
        <fullName evidence="4">Uncharacterized protein</fullName>
    </submittedName>
</protein>
<dbReference type="PANTHER" id="PTHR43899">
    <property type="entry name" value="RH59310P"/>
    <property type="match status" value="1"/>
</dbReference>
<dbReference type="Pfam" id="PF00106">
    <property type="entry name" value="adh_short"/>
    <property type="match status" value="1"/>
</dbReference>